<dbReference type="Pfam" id="PF20442">
    <property type="entry name" value="BrxL_N"/>
    <property type="match status" value="1"/>
</dbReference>
<evidence type="ECO:0000313" key="2">
    <source>
        <dbReference type="EMBL" id="MDQ0324223.1"/>
    </source>
</evidence>
<dbReference type="SUPFAM" id="SSF52540">
    <property type="entry name" value="P-loop containing nucleoside triphosphate hydrolases"/>
    <property type="match status" value="1"/>
</dbReference>
<comment type="caution">
    <text evidence="2">The sequence shown here is derived from an EMBL/GenBank/DDBJ whole genome shotgun (WGS) entry which is preliminary data.</text>
</comment>
<reference evidence="2 3" key="1">
    <citation type="submission" date="2023-07" db="EMBL/GenBank/DDBJ databases">
        <title>Genomic Encyclopedia of Type Strains, Phase IV (KMG-IV): sequencing the most valuable type-strain genomes for metagenomic binning, comparative biology and taxonomic classification.</title>
        <authorList>
            <person name="Goeker M."/>
        </authorList>
    </citation>
    <scope>NUCLEOTIDE SEQUENCE [LARGE SCALE GENOMIC DNA]</scope>
    <source>
        <strain evidence="2 3">DSM 11549</strain>
    </source>
</reference>
<dbReference type="Pfam" id="PF13337">
    <property type="entry name" value="BrxL_ATPase"/>
    <property type="match status" value="1"/>
</dbReference>
<keyword evidence="2" id="KW-0378">Hydrolase</keyword>
<dbReference type="SUPFAM" id="SSF54211">
    <property type="entry name" value="Ribosomal protein S5 domain 2-like"/>
    <property type="match status" value="1"/>
</dbReference>
<dbReference type="RefSeq" id="WP_307152538.1">
    <property type="nucleotide sequence ID" value="NZ_JAUSUK010000001.1"/>
</dbReference>
<sequence>MSVDFDQLDNLAASVFDGYLVRKDLVRKYSRQYPVPTYVVEFLLGRYCASVEESEIAEGLQIVEKQLKDRTVRTGEEELFKARAKETGSVRIIDIVRARLDAKNDCYVAELPSLALRDVRIGDQLVRENERMLTDGFYAEVTLTYDGIIAQEKGGRPFKVDSLRPIQMSKSDVLDIYSTARGSFGTTEWVDFLLRSIGLEANAFNERAKRVVLLRMIPFVERNYNLVELGPRGTGKSHLFQQISPYAHLISGGKATVAKMFVNNANGQRGLVCQYDVVCFDEVSGISFDQKDGVNIMKGYMASGQFSRGKENIRAEGSIVMVGNLDVDLEQQQRIGHLLSPLPPEMRDDTAFMDRIHAYAPGWDYPKLNPHEHLTDHFGLVSDFLSECWSRLRNSSRIAAVQGRVHLGGALSGRDIEAVNKTINGLLKLLFPDPEMPVSDEDLEWIVRVALEARRRVKEQQRRVFKSEFRNTHFSYILGTDGVEQFVSTPELHSDEAIESDPLPPGQVWGVSLGTGDTGPGLYRIEVTCGPGGGVKILNQPTPPAFRESVRVGEQNLYTRAKELVGDRNPREEEFSIQMRPMDADKSGVGLGVPILVALCGGLLGRNTKGGTIVVGALNLGGSIEMIPNAVSIAELAIDKKAETLLMPVSARRQLNDLPDDLWTKISIEFYKDGPDAVFKALDE</sequence>
<evidence type="ECO:0000313" key="3">
    <source>
        <dbReference type="Proteomes" id="UP001230253"/>
    </source>
</evidence>
<feature type="domain" description="BREX system Lon protease-like BrxL N-terminal" evidence="1">
    <location>
        <begin position="15"/>
        <end position="145"/>
    </location>
</feature>
<dbReference type="InterPro" id="IPR046838">
    <property type="entry name" value="BrxL_N"/>
</dbReference>
<keyword evidence="3" id="KW-1185">Reference proteome</keyword>
<dbReference type="NCBIfam" id="TIGR02688">
    <property type="entry name" value="BREX system Lon protease-like protein BrxL"/>
    <property type="match status" value="1"/>
</dbReference>
<dbReference type="EC" id="3.4.21.53" evidence="2"/>
<keyword evidence="2" id="KW-0645">Protease</keyword>
<dbReference type="Gene3D" id="3.30.230.10">
    <property type="match status" value="1"/>
</dbReference>
<dbReference type="InterPro" id="IPR014061">
    <property type="entry name" value="BrxL-like"/>
</dbReference>
<dbReference type="InterPro" id="IPR020568">
    <property type="entry name" value="Ribosomal_Su5_D2-typ_SF"/>
</dbReference>
<dbReference type="Proteomes" id="UP001230253">
    <property type="component" value="Unassembled WGS sequence"/>
</dbReference>
<organism evidence="2 3">
    <name type="scientific">Rhodopseudomonas julia</name>
    <dbReference type="NCBI Taxonomy" id="200617"/>
    <lineage>
        <taxon>Bacteria</taxon>
        <taxon>Pseudomonadati</taxon>
        <taxon>Pseudomonadota</taxon>
        <taxon>Alphaproteobacteria</taxon>
        <taxon>Hyphomicrobiales</taxon>
        <taxon>Nitrobacteraceae</taxon>
        <taxon>Rhodopseudomonas</taxon>
    </lineage>
</organism>
<dbReference type="InterPro" id="IPR014721">
    <property type="entry name" value="Ribsml_uS5_D2-typ_fold_subgr"/>
</dbReference>
<accession>A0ABU0C129</accession>
<gene>
    <name evidence="2" type="ORF">J2R99_000072</name>
</gene>
<evidence type="ECO:0000259" key="1">
    <source>
        <dbReference type="Pfam" id="PF20442"/>
    </source>
</evidence>
<proteinExistence type="predicted"/>
<protein>
    <submittedName>
        <fullName evidence="2">ATP-dependent Lon protease</fullName>
        <ecNumber evidence="2">3.4.21.53</ecNumber>
    </submittedName>
</protein>
<dbReference type="EMBL" id="JAUSUK010000001">
    <property type="protein sequence ID" value="MDQ0324223.1"/>
    <property type="molecule type" value="Genomic_DNA"/>
</dbReference>
<dbReference type="GO" id="GO:0004252">
    <property type="term" value="F:serine-type endopeptidase activity"/>
    <property type="evidence" value="ECO:0007669"/>
    <property type="project" value="UniProtKB-EC"/>
</dbReference>
<dbReference type="InterPro" id="IPR027417">
    <property type="entry name" value="P-loop_NTPase"/>
</dbReference>
<dbReference type="GO" id="GO:0006508">
    <property type="term" value="P:proteolysis"/>
    <property type="evidence" value="ECO:0007669"/>
    <property type="project" value="UniProtKB-KW"/>
</dbReference>
<name>A0ABU0C129_9BRAD</name>